<dbReference type="GeneID" id="31252077"/>
<sequence>MVPKRKDCWLTFNILQLFTIINAAIGETVRIQGVLACGGTSVVGARLKLYDGGAY</sequence>
<evidence type="ECO:0000313" key="1">
    <source>
        <dbReference type="EMBL" id="EJD73673.1"/>
    </source>
</evidence>
<accession>A0A1S0UDP2</accession>
<dbReference type="RefSeq" id="XP_020304627.1">
    <property type="nucleotide sequence ID" value="XM_020451577.1"/>
</dbReference>
<organism evidence="1">
    <name type="scientific">Loa loa</name>
    <name type="common">Eye worm</name>
    <name type="synonym">Filaria loa</name>
    <dbReference type="NCBI Taxonomy" id="7209"/>
    <lineage>
        <taxon>Eukaryota</taxon>
        <taxon>Metazoa</taxon>
        <taxon>Ecdysozoa</taxon>
        <taxon>Nematoda</taxon>
        <taxon>Chromadorea</taxon>
        <taxon>Rhabditida</taxon>
        <taxon>Spirurina</taxon>
        <taxon>Spiruromorpha</taxon>
        <taxon>Filarioidea</taxon>
        <taxon>Onchocercidae</taxon>
        <taxon>Loa</taxon>
    </lineage>
</organism>
<protein>
    <submittedName>
        <fullName evidence="1">Uncharacterized protein</fullName>
    </submittedName>
</protein>
<dbReference type="EMBL" id="JH712741">
    <property type="protein sequence ID" value="EJD73673.1"/>
    <property type="molecule type" value="Genomic_DNA"/>
</dbReference>
<gene>
    <name evidence="1" type="ORF">LOAG_18915</name>
</gene>
<dbReference type="CTD" id="31252077"/>
<dbReference type="AlphaFoldDB" id="A0A1S0UDP2"/>
<reference evidence="1" key="1">
    <citation type="submission" date="2012-04" db="EMBL/GenBank/DDBJ databases">
        <title>The Genome Sequence of Loa loa.</title>
        <authorList>
            <consortium name="The Broad Institute Genome Sequencing Platform"/>
            <consortium name="Broad Institute Genome Sequencing Center for Infectious Disease"/>
            <person name="Nutman T.B."/>
            <person name="Fink D.L."/>
            <person name="Russ C."/>
            <person name="Young S."/>
            <person name="Zeng Q."/>
            <person name="Gargeya S."/>
            <person name="Alvarado L."/>
            <person name="Berlin A."/>
            <person name="Chapman S.B."/>
            <person name="Chen Z."/>
            <person name="Freedman E."/>
            <person name="Gellesch M."/>
            <person name="Goldberg J."/>
            <person name="Griggs A."/>
            <person name="Gujja S."/>
            <person name="Heilman E.R."/>
            <person name="Heiman D."/>
            <person name="Howarth C."/>
            <person name="Mehta T."/>
            <person name="Neiman D."/>
            <person name="Pearson M."/>
            <person name="Roberts A."/>
            <person name="Saif S."/>
            <person name="Shea T."/>
            <person name="Shenoy N."/>
            <person name="Sisk P."/>
            <person name="Stolte C."/>
            <person name="Sykes S."/>
            <person name="White J."/>
            <person name="Yandava C."/>
            <person name="Haas B."/>
            <person name="Henn M.R."/>
            <person name="Nusbaum C."/>
            <person name="Birren B."/>
        </authorList>
    </citation>
    <scope>NUCLEOTIDE SEQUENCE [LARGE SCALE GENOMIC DNA]</scope>
</reference>
<dbReference type="KEGG" id="loa:LOAG_18915"/>
<proteinExistence type="predicted"/>
<name>A0A1S0UDP2_LOALO</name>
<dbReference type="InParanoid" id="A0A1S0UDP2"/>